<dbReference type="Proteomes" id="UP000257200">
    <property type="component" value="Unplaced"/>
</dbReference>
<dbReference type="PRINTS" id="PR00838">
    <property type="entry name" value="V5ALLERGEN"/>
</dbReference>
<dbReference type="AlphaFoldDB" id="A0A3Q1F0H5"/>
<dbReference type="InParanoid" id="A0A3Q1F0H5"/>
<dbReference type="SUPFAM" id="SSF55797">
    <property type="entry name" value="PR-1-like"/>
    <property type="match status" value="1"/>
</dbReference>
<evidence type="ECO:0000256" key="1">
    <source>
        <dbReference type="ARBA" id="ARBA00009923"/>
    </source>
</evidence>
<keyword evidence="4" id="KW-1185">Reference proteome</keyword>
<feature type="domain" description="SCP" evidence="2">
    <location>
        <begin position="5"/>
        <end position="139"/>
    </location>
</feature>
<dbReference type="InterPro" id="IPR002413">
    <property type="entry name" value="V5_allergen-like"/>
</dbReference>
<comment type="similarity">
    <text evidence="1">Belongs to the CRISP family.</text>
</comment>
<evidence type="ECO:0000313" key="4">
    <source>
        <dbReference type="Proteomes" id="UP000257200"/>
    </source>
</evidence>
<dbReference type="InterPro" id="IPR001283">
    <property type="entry name" value="CRISP-related"/>
</dbReference>
<dbReference type="FunFam" id="3.40.33.10:FF:000002">
    <property type="entry name" value="Golgi-associated plant pathogenesis-related protein 1"/>
    <property type="match status" value="1"/>
</dbReference>
<dbReference type="Gene3D" id="3.40.33.10">
    <property type="entry name" value="CAP"/>
    <property type="match status" value="1"/>
</dbReference>
<dbReference type="GeneTree" id="ENSGT00940000165492"/>
<reference evidence="3" key="1">
    <citation type="submission" date="2025-08" db="UniProtKB">
        <authorList>
            <consortium name="Ensembl"/>
        </authorList>
    </citation>
    <scope>IDENTIFICATION</scope>
</reference>
<sequence>MAEAGFRQEFLETHNKLRELHNASPLKYNSELNAAAQKWAEYLVTKGDLDHSKTEDGENVFFMSSSKPIKATGKEAVDSWYSEIKDYDWNNPGFQSNTGHFTQVVWKSSTELGVGVGVTTDGNTLFVVGQYRPPGNVLGSFPENVDKKSSE</sequence>
<evidence type="ECO:0000313" key="3">
    <source>
        <dbReference type="Ensembl" id="ENSAPOP00000011076.1"/>
    </source>
</evidence>
<reference evidence="3" key="2">
    <citation type="submission" date="2025-09" db="UniProtKB">
        <authorList>
            <consortium name="Ensembl"/>
        </authorList>
    </citation>
    <scope>IDENTIFICATION</scope>
</reference>
<dbReference type="PROSITE" id="PS01009">
    <property type="entry name" value="CRISP_1"/>
    <property type="match status" value="1"/>
</dbReference>
<dbReference type="GO" id="GO:0071466">
    <property type="term" value="P:cellular response to xenobiotic stimulus"/>
    <property type="evidence" value="ECO:0007669"/>
    <property type="project" value="Ensembl"/>
</dbReference>
<dbReference type="PANTHER" id="PTHR10334">
    <property type="entry name" value="CYSTEINE-RICH SECRETORY PROTEIN-RELATED"/>
    <property type="match status" value="1"/>
</dbReference>
<name>A0A3Q1F0H5_9TELE</name>
<evidence type="ECO:0000259" key="2">
    <source>
        <dbReference type="SMART" id="SM00198"/>
    </source>
</evidence>
<dbReference type="InterPro" id="IPR014044">
    <property type="entry name" value="CAP_dom"/>
</dbReference>
<dbReference type="GO" id="GO:0005576">
    <property type="term" value="C:extracellular region"/>
    <property type="evidence" value="ECO:0007669"/>
    <property type="project" value="InterPro"/>
</dbReference>
<organism evidence="3 4">
    <name type="scientific">Acanthochromis polyacanthus</name>
    <name type="common">spiny chromis</name>
    <dbReference type="NCBI Taxonomy" id="80966"/>
    <lineage>
        <taxon>Eukaryota</taxon>
        <taxon>Metazoa</taxon>
        <taxon>Chordata</taxon>
        <taxon>Craniata</taxon>
        <taxon>Vertebrata</taxon>
        <taxon>Euteleostomi</taxon>
        <taxon>Actinopterygii</taxon>
        <taxon>Neopterygii</taxon>
        <taxon>Teleostei</taxon>
        <taxon>Neoteleostei</taxon>
        <taxon>Acanthomorphata</taxon>
        <taxon>Ovalentaria</taxon>
        <taxon>Pomacentridae</taxon>
        <taxon>Acanthochromis</taxon>
    </lineage>
</organism>
<dbReference type="InterPro" id="IPR035940">
    <property type="entry name" value="CAP_sf"/>
</dbReference>
<dbReference type="PRINTS" id="PR00837">
    <property type="entry name" value="V5TPXLIKE"/>
</dbReference>
<accession>A0A3Q1F0H5</accession>
<dbReference type="SMART" id="SM00198">
    <property type="entry name" value="SCP"/>
    <property type="match status" value="1"/>
</dbReference>
<dbReference type="CDD" id="cd05382">
    <property type="entry name" value="CAP_GAPR1-like"/>
    <property type="match status" value="1"/>
</dbReference>
<dbReference type="FunCoup" id="A0A3Q1F0H5">
    <property type="interactions" value="1"/>
</dbReference>
<dbReference type="STRING" id="80966.ENSAPOP00000011076"/>
<dbReference type="InterPro" id="IPR034113">
    <property type="entry name" value="SCP_GAPR1-like"/>
</dbReference>
<dbReference type="Pfam" id="PF00188">
    <property type="entry name" value="CAP"/>
    <property type="match status" value="1"/>
</dbReference>
<dbReference type="Ensembl" id="ENSAPOT00000018539.1">
    <property type="protein sequence ID" value="ENSAPOP00000011076.1"/>
    <property type="gene ID" value="ENSAPOG00000013596.1"/>
</dbReference>
<protein>
    <submittedName>
        <fullName evidence="3">Im:7150988</fullName>
    </submittedName>
</protein>
<proteinExistence type="inferred from homology"/>
<dbReference type="InterPro" id="IPR018244">
    <property type="entry name" value="Allrgn_V5/Tpx1_CS"/>
</dbReference>